<keyword evidence="2 10" id="KW-0808">Transferase</keyword>
<feature type="active site" description="Pros-phosphohistidine intermediate" evidence="8">
    <location>
        <position position="125"/>
    </location>
</feature>
<dbReference type="GO" id="GO:0005524">
    <property type="term" value="F:ATP binding"/>
    <property type="evidence" value="ECO:0007669"/>
    <property type="project" value="UniProtKB-KW"/>
</dbReference>
<dbReference type="SUPFAM" id="SSF54919">
    <property type="entry name" value="Nucleoside diphosphate kinase, NDK"/>
    <property type="match status" value="1"/>
</dbReference>
<feature type="binding site" evidence="8">
    <location>
        <position position="64"/>
    </location>
    <ligand>
        <name>ATP</name>
        <dbReference type="ChEBI" id="CHEBI:30616"/>
    </ligand>
</feature>
<dbReference type="EC" id="2.7.4.6" evidence="10"/>
<evidence type="ECO:0000256" key="6">
    <source>
        <dbReference type="ARBA" id="ARBA00022840"/>
    </source>
</evidence>
<protein>
    <recommendedName>
        <fullName evidence="10">Nucleoside diphosphate kinase</fullName>
        <ecNumber evidence="10">2.7.4.6</ecNumber>
    </recommendedName>
</protein>
<evidence type="ECO:0000256" key="1">
    <source>
        <dbReference type="ARBA" id="ARBA00001946"/>
    </source>
</evidence>
<evidence type="ECO:0000256" key="7">
    <source>
        <dbReference type="ARBA" id="ARBA00022842"/>
    </source>
</evidence>
<dbReference type="PROSITE" id="PS00469">
    <property type="entry name" value="NDPK"/>
    <property type="match status" value="1"/>
</dbReference>
<dbReference type="InterPro" id="IPR023005">
    <property type="entry name" value="Nucleoside_diP_kinase_AS"/>
</dbReference>
<feature type="binding site" evidence="8">
    <location>
        <position position="122"/>
    </location>
    <ligand>
        <name>ATP</name>
        <dbReference type="ChEBI" id="CHEBI:30616"/>
    </ligand>
</feature>
<reference evidence="12" key="3">
    <citation type="submission" date="2023-05" db="EMBL/GenBank/DDBJ databases">
        <authorList>
            <person name="Smith C.H."/>
        </authorList>
    </citation>
    <scope>NUCLEOTIDE SEQUENCE</scope>
    <source>
        <strain evidence="12">CHS0354</strain>
        <tissue evidence="12">Mantle</tissue>
    </source>
</reference>
<dbReference type="PANTHER" id="PTHR46956:SF1">
    <property type="entry name" value="NUCLEOSIDE DIPHOSPHATE KINASE 6"/>
    <property type="match status" value="1"/>
</dbReference>
<dbReference type="Pfam" id="PF00334">
    <property type="entry name" value="NDK"/>
    <property type="match status" value="1"/>
</dbReference>
<dbReference type="InterPro" id="IPR034907">
    <property type="entry name" value="NDK-like_dom"/>
</dbReference>
<keyword evidence="5 10" id="KW-0418">Kinase</keyword>
<accession>A0AAE0WCS7</accession>
<dbReference type="Proteomes" id="UP001195483">
    <property type="component" value="Unassembled WGS sequence"/>
</dbReference>
<dbReference type="GO" id="GO:0046872">
    <property type="term" value="F:metal ion binding"/>
    <property type="evidence" value="ECO:0007669"/>
    <property type="project" value="UniProtKB-KW"/>
</dbReference>
<dbReference type="SMART" id="SM00562">
    <property type="entry name" value="NDK"/>
    <property type="match status" value="1"/>
</dbReference>
<feature type="domain" description="Nucleoside diphosphate kinase-like" evidence="11">
    <location>
        <begin position="7"/>
        <end position="148"/>
    </location>
</feature>
<gene>
    <name evidence="12" type="ORF">CHS0354_042587</name>
</gene>
<comment type="catalytic activity">
    <reaction evidence="10">
        <text>a 2'-deoxyribonucleoside 5'-diphosphate + ATP = a 2'-deoxyribonucleoside 5'-triphosphate + ADP</text>
        <dbReference type="Rhea" id="RHEA:44640"/>
        <dbReference type="ChEBI" id="CHEBI:30616"/>
        <dbReference type="ChEBI" id="CHEBI:61560"/>
        <dbReference type="ChEBI" id="CHEBI:73316"/>
        <dbReference type="ChEBI" id="CHEBI:456216"/>
        <dbReference type="EC" id="2.7.4.6"/>
    </reaction>
</comment>
<proteinExistence type="inferred from homology"/>
<dbReference type="PANTHER" id="PTHR46956">
    <property type="entry name" value="NUCLEOSIDE DIPHOSPHATE KINASE 6"/>
    <property type="match status" value="1"/>
</dbReference>
<comment type="caution">
    <text evidence="12">The sequence shown here is derived from an EMBL/GenBank/DDBJ whole genome shotgun (WGS) entry which is preliminary data.</text>
</comment>
<dbReference type="PRINTS" id="PR01243">
    <property type="entry name" value="NUCDPKINASE"/>
</dbReference>
<keyword evidence="7" id="KW-0460">Magnesium</keyword>
<keyword evidence="6 10" id="KW-0067">ATP-binding</keyword>
<evidence type="ECO:0000259" key="11">
    <source>
        <dbReference type="SMART" id="SM00562"/>
    </source>
</evidence>
<name>A0AAE0WCS7_9BIVA</name>
<evidence type="ECO:0000256" key="10">
    <source>
        <dbReference type="RuleBase" id="RU004013"/>
    </source>
</evidence>
<sequence length="177" mass="20457">MSTLKPLQLTLAILKPDIVAQPHIVRQIKNVILRHGFYFVRSKLLTLTRAKAEEFYKEHDGKFFHNRLVSFMSSGPISVHILARENAIAEWRKLMGPTKVLRTIYENPECIRGQFGLTDTRNSTHGSDSPEKAKCEINFFFSEFDIQVWEINEAPLFSNRKVEFDPVKGVHIFVDPK</sequence>
<dbReference type="InterPro" id="IPR036850">
    <property type="entry name" value="NDK-like_dom_sf"/>
</dbReference>
<reference evidence="12" key="2">
    <citation type="journal article" date="2021" name="Genome Biol. Evol.">
        <title>Developing a high-quality reference genome for a parasitic bivalve with doubly uniparental inheritance (Bivalvia: Unionida).</title>
        <authorList>
            <person name="Smith C.H."/>
        </authorList>
    </citation>
    <scope>NUCLEOTIDE SEQUENCE</scope>
    <source>
        <strain evidence="12">CHS0354</strain>
        <tissue evidence="12">Mantle</tissue>
    </source>
</reference>
<feature type="binding site" evidence="8">
    <location>
        <position position="15"/>
    </location>
    <ligand>
        <name>ATP</name>
        <dbReference type="ChEBI" id="CHEBI:30616"/>
    </ligand>
</feature>
<dbReference type="GO" id="GO:0004550">
    <property type="term" value="F:nucleoside diphosphate kinase activity"/>
    <property type="evidence" value="ECO:0007669"/>
    <property type="project" value="UniProtKB-EC"/>
</dbReference>
<dbReference type="InterPro" id="IPR001564">
    <property type="entry name" value="Nucleoside_diP_kinase"/>
</dbReference>
<evidence type="ECO:0000313" key="13">
    <source>
        <dbReference type="Proteomes" id="UP001195483"/>
    </source>
</evidence>
<dbReference type="PROSITE" id="PS51374">
    <property type="entry name" value="NDPK_LIKE"/>
    <property type="match status" value="1"/>
</dbReference>
<reference evidence="12" key="1">
    <citation type="journal article" date="2021" name="Genome Biol. Evol.">
        <title>A High-Quality Reference Genome for a Parasitic Bivalve with Doubly Uniparental Inheritance (Bivalvia: Unionida).</title>
        <authorList>
            <person name="Smith C.H."/>
        </authorList>
    </citation>
    <scope>NUCLEOTIDE SEQUENCE</scope>
    <source>
        <strain evidence="12">CHS0354</strain>
    </source>
</reference>
<dbReference type="GO" id="GO:0006183">
    <property type="term" value="P:GTP biosynthetic process"/>
    <property type="evidence" value="ECO:0007669"/>
    <property type="project" value="InterPro"/>
</dbReference>
<organism evidence="12 13">
    <name type="scientific">Potamilus streckersoni</name>
    <dbReference type="NCBI Taxonomy" id="2493646"/>
    <lineage>
        <taxon>Eukaryota</taxon>
        <taxon>Metazoa</taxon>
        <taxon>Spiralia</taxon>
        <taxon>Lophotrochozoa</taxon>
        <taxon>Mollusca</taxon>
        <taxon>Bivalvia</taxon>
        <taxon>Autobranchia</taxon>
        <taxon>Heteroconchia</taxon>
        <taxon>Palaeoheterodonta</taxon>
        <taxon>Unionida</taxon>
        <taxon>Unionoidea</taxon>
        <taxon>Unionidae</taxon>
        <taxon>Ambleminae</taxon>
        <taxon>Lampsilini</taxon>
        <taxon>Potamilus</taxon>
    </lineage>
</organism>
<feature type="binding site" evidence="8">
    <location>
        <position position="92"/>
    </location>
    <ligand>
        <name>ATP</name>
        <dbReference type="ChEBI" id="CHEBI:30616"/>
    </ligand>
</feature>
<keyword evidence="3" id="KW-0479">Metal-binding</keyword>
<dbReference type="GO" id="GO:0006228">
    <property type="term" value="P:UTP biosynthetic process"/>
    <property type="evidence" value="ECO:0007669"/>
    <property type="project" value="InterPro"/>
</dbReference>
<feature type="binding site" evidence="8">
    <location>
        <position position="112"/>
    </location>
    <ligand>
        <name>ATP</name>
        <dbReference type="ChEBI" id="CHEBI:30616"/>
    </ligand>
</feature>
<evidence type="ECO:0000256" key="8">
    <source>
        <dbReference type="PROSITE-ProRule" id="PRU00706"/>
    </source>
</evidence>
<evidence type="ECO:0000256" key="5">
    <source>
        <dbReference type="ARBA" id="ARBA00022777"/>
    </source>
</evidence>
<evidence type="ECO:0000313" key="12">
    <source>
        <dbReference type="EMBL" id="KAK3608595.1"/>
    </source>
</evidence>
<evidence type="ECO:0000256" key="2">
    <source>
        <dbReference type="ARBA" id="ARBA00022679"/>
    </source>
</evidence>
<comment type="cofactor">
    <cofactor evidence="1">
        <name>Mg(2+)</name>
        <dbReference type="ChEBI" id="CHEBI:18420"/>
    </cofactor>
</comment>
<feature type="binding site" evidence="8">
    <location>
        <position position="98"/>
    </location>
    <ligand>
        <name>ATP</name>
        <dbReference type="ChEBI" id="CHEBI:30616"/>
    </ligand>
</feature>
<keyword evidence="13" id="KW-1185">Reference proteome</keyword>
<dbReference type="Gene3D" id="3.30.70.141">
    <property type="entry name" value="Nucleoside diphosphate kinase-like domain"/>
    <property type="match status" value="1"/>
</dbReference>
<dbReference type="InterPro" id="IPR037994">
    <property type="entry name" value="NDPk6"/>
</dbReference>
<evidence type="ECO:0000256" key="3">
    <source>
        <dbReference type="ARBA" id="ARBA00022723"/>
    </source>
</evidence>
<dbReference type="GO" id="GO:0006241">
    <property type="term" value="P:CTP biosynthetic process"/>
    <property type="evidence" value="ECO:0007669"/>
    <property type="project" value="InterPro"/>
</dbReference>
<evidence type="ECO:0000256" key="4">
    <source>
        <dbReference type="ARBA" id="ARBA00022741"/>
    </source>
</evidence>
<dbReference type="EMBL" id="JAEAOA010002356">
    <property type="protein sequence ID" value="KAK3608595.1"/>
    <property type="molecule type" value="Genomic_DNA"/>
</dbReference>
<comment type="similarity">
    <text evidence="8 9">Belongs to the NDK family.</text>
</comment>
<keyword evidence="4 10" id="KW-0547">Nucleotide-binding</keyword>
<evidence type="ECO:0000256" key="9">
    <source>
        <dbReference type="RuleBase" id="RU004011"/>
    </source>
</evidence>
<dbReference type="AlphaFoldDB" id="A0AAE0WCS7"/>